<feature type="region of interest" description="Disordered" evidence="1">
    <location>
        <begin position="188"/>
        <end position="215"/>
    </location>
</feature>
<dbReference type="AlphaFoldDB" id="A0A179H2Y1"/>
<dbReference type="Proteomes" id="UP000078240">
    <property type="component" value="Unassembled WGS sequence"/>
</dbReference>
<organism evidence="2 3">
    <name type="scientific">Purpureocillium lilacinum</name>
    <name type="common">Paecilomyces lilacinus</name>
    <dbReference type="NCBI Taxonomy" id="33203"/>
    <lineage>
        <taxon>Eukaryota</taxon>
        <taxon>Fungi</taxon>
        <taxon>Dikarya</taxon>
        <taxon>Ascomycota</taxon>
        <taxon>Pezizomycotina</taxon>
        <taxon>Sordariomycetes</taxon>
        <taxon>Hypocreomycetidae</taxon>
        <taxon>Hypocreales</taxon>
        <taxon>Ophiocordycipitaceae</taxon>
        <taxon>Purpureocillium</taxon>
    </lineage>
</organism>
<dbReference type="EMBL" id="LSBH01000002">
    <property type="protein sequence ID" value="OAQ83823.1"/>
    <property type="molecule type" value="Genomic_DNA"/>
</dbReference>
<evidence type="ECO:0000313" key="3">
    <source>
        <dbReference type="Proteomes" id="UP000078240"/>
    </source>
</evidence>
<gene>
    <name evidence="2" type="ORF">VFPBJ_02590</name>
</gene>
<sequence>MAGLESFESIATFIELRRQQDDWQAAVGSVLVSPQPTTYDLLEQFETAINEPTYILAADGNGQGRETSTTIVRRGHSLFPPLHLLALVLGRQIEYCAWEELQGCVGSIRRSLDAPPAGRLSVGEELVALVKRLHLTRKSVSECRSALQSSRQGDEEARDLQKSVMRDTELCRRLYFILCYALKPTREQPSQSSASQEPKAAGRNFTSFSNWEYTPGGFERFMKEDVRKLRSGDGSVRAERQA</sequence>
<evidence type="ECO:0000256" key="1">
    <source>
        <dbReference type="SAM" id="MobiDB-lite"/>
    </source>
</evidence>
<evidence type="ECO:0000313" key="2">
    <source>
        <dbReference type="EMBL" id="OAQ83823.1"/>
    </source>
</evidence>
<name>A0A179H2Y1_PURLI</name>
<proteinExistence type="predicted"/>
<accession>A0A179H2Y1</accession>
<protein>
    <submittedName>
        <fullName evidence="2">Uncharacterized protein</fullName>
    </submittedName>
</protein>
<reference evidence="2 3" key="1">
    <citation type="submission" date="2016-01" db="EMBL/GenBank/DDBJ databases">
        <title>Biosynthesis of antibiotic leucinostatins and their inhibition on Phytophthora in bio-control Purpureocillium lilacinum.</title>
        <authorList>
            <person name="Wang G."/>
            <person name="Liu Z."/>
            <person name="Lin R."/>
            <person name="Li E."/>
            <person name="Mao Z."/>
            <person name="Ling J."/>
            <person name="Yin W."/>
            <person name="Xie B."/>
        </authorList>
    </citation>
    <scope>NUCLEOTIDE SEQUENCE [LARGE SCALE GENOMIC DNA]</scope>
    <source>
        <strain evidence="2">PLBJ-1</strain>
    </source>
</reference>
<feature type="compositionally biased region" description="Low complexity" evidence="1">
    <location>
        <begin position="188"/>
        <end position="201"/>
    </location>
</feature>
<comment type="caution">
    <text evidence="2">The sequence shown here is derived from an EMBL/GenBank/DDBJ whole genome shotgun (WGS) entry which is preliminary data.</text>
</comment>